<dbReference type="GeneID" id="97240994"/>
<organism evidence="11 12">
    <name type="scientific">Tistrella mobilis</name>
    <dbReference type="NCBI Taxonomy" id="171437"/>
    <lineage>
        <taxon>Bacteria</taxon>
        <taxon>Pseudomonadati</taxon>
        <taxon>Pseudomonadota</taxon>
        <taxon>Alphaproteobacteria</taxon>
        <taxon>Geminicoccales</taxon>
        <taxon>Geminicoccaceae</taxon>
        <taxon>Tistrella</taxon>
    </lineage>
</organism>
<feature type="domain" description="Tripartite ATP-independent periplasmic transporters DctQ component" evidence="10">
    <location>
        <begin position="27"/>
        <end position="152"/>
    </location>
</feature>
<comment type="caution">
    <text evidence="11">The sequence shown here is derived from an EMBL/GenBank/DDBJ whole genome shotgun (WGS) entry which is preliminary data.</text>
</comment>
<evidence type="ECO:0000256" key="1">
    <source>
        <dbReference type="ARBA" id="ARBA00004429"/>
    </source>
</evidence>
<dbReference type="PANTHER" id="PTHR35011:SF2">
    <property type="entry name" value="2,3-DIKETO-L-GULONATE TRAP TRANSPORTER SMALL PERMEASE PROTEIN YIAM"/>
    <property type="match status" value="1"/>
</dbReference>
<keyword evidence="4 9" id="KW-0997">Cell inner membrane</keyword>
<evidence type="ECO:0000256" key="4">
    <source>
        <dbReference type="ARBA" id="ARBA00022519"/>
    </source>
</evidence>
<dbReference type="PANTHER" id="PTHR35011">
    <property type="entry name" value="2,3-DIKETO-L-GULONATE TRAP TRANSPORTER SMALL PERMEASE PROTEIN YIAM"/>
    <property type="match status" value="1"/>
</dbReference>
<evidence type="ECO:0000256" key="6">
    <source>
        <dbReference type="ARBA" id="ARBA00022989"/>
    </source>
</evidence>
<dbReference type="GO" id="GO:0015740">
    <property type="term" value="P:C4-dicarboxylate transport"/>
    <property type="evidence" value="ECO:0007669"/>
    <property type="project" value="TreeGrafter"/>
</dbReference>
<evidence type="ECO:0000256" key="2">
    <source>
        <dbReference type="ARBA" id="ARBA00022448"/>
    </source>
</evidence>
<dbReference type="EMBL" id="LPZR01000166">
    <property type="protein sequence ID" value="KYO51742.1"/>
    <property type="molecule type" value="Genomic_DNA"/>
</dbReference>
<dbReference type="GO" id="GO:0022857">
    <property type="term" value="F:transmembrane transporter activity"/>
    <property type="evidence" value="ECO:0007669"/>
    <property type="project" value="UniProtKB-UniRule"/>
</dbReference>
<sequence length="168" mass="18075">MSALLQTLSRGLARVTGWVIVAITTVMMVSLILQVFSRYVLGQGFTWTEELALFLFTWVVLLAATTAIRDDGHVRLQLVIDLLPQAARRIWMRVLTLAVLIFCVVFAVTGAEYVSATLGQVSAAVQYPIEALHMAAPVTGVLGAIHALARLLAPQSVIDGTPETGGMV</sequence>
<keyword evidence="6 9" id="KW-1133">Transmembrane helix</keyword>
<comment type="subcellular location">
    <subcellularLocation>
        <location evidence="1 9">Cell inner membrane</location>
        <topology evidence="1 9">Multi-pass membrane protein</topology>
    </subcellularLocation>
</comment>
<evidence type="ECO:0000313" key="11">
    <source>
        <dbReference type="EMBL" id="KYO51742.1"/>
    </source>
</evidence>
<keyword evidence="2 9" id="KW-0813">Transport</keyword>
<dbReference type="InterPro" id="IPR055348">
    <property type="entry name" value="DctQ"/>
</dbReference>
<dbReference type="AlphaFoldDB" id="A0A162KNS7"/>
<evidence type="ECO:0000256" key="8">
    <source>
        <dbReference type="ARBA" id="ARBA00038436"/>
    </source>
</evidence>
<keyword evidence="7 9" id="KW-0472">Membrane</keyword>
<feature type="transmembrane region" description="Helical" evidence="9">
    <location>
        <begin position="131"/>
        <end position="149"/>
    </location>
</feature>
<accession>A0A162KNS7</accession>
<evidence type="ECO:0000259" key="10">
    <source>
        <dbReference type="Pfam" id="PF04290"/>
    </source>
</evidence>
<evidence type="ECO:0000313" key="12">
    <source>
        <dbReference type="Proteomes" id="UP000075787"/>
    </source>
</evidence>
<dbReference type="Proteomes" id="UP000075787">
    <property type="component" value="Unassembled WGS sequence"/>
</dbReference>
<feature type="transmembrane region" description="Helical" evidence="9">
    <location>
        <begin position="51"/>
        <end position="69"/>
    </location>
</feature>
<dbReference type="InterPro" id="IPR007387">
    <property type="entry name" value="TRAP_DctQ"/>
</dbReference>
<evidence type="ECO:0000256" key="3">
    <source>
        <dbReference type="ARBA" id="ARBA00022475"/>
    </source>
</evidence>
<comment type="subunit">
    <text evidence="9">The complex comprises the extracytoplasmic solute receptor protein and the two transmembrane proteins.</text>
</comment>
<dbReference type="OrthoDB" id="4964541at2"/>
<feature type="transmembrane region" description="Helical" evidence="9">
    <location>
        <begin position="12"/>
        <end position="36"/>
    </location>
</feature>
<gene>
    <name evidence="11" type="ORF">AUP44_07950</name>
</gene>
<reference evidence="11 12" key="1">
    <citation type="submission" date="2015-12" db="EMBL/GenBank/DDBJ databases">
        <title>Genome sequence of Tistrella mobilis MCCC 1A02139.</title>
        <authorList>
            <person name="Lu L."/>
            <person name="Lai Q."/>
            <person name="Shao Z."/>
            <person name="Qian P."/>
        </authorList>
    </citation>
    <scope>NUCLEOTIDE SEQUENCE [LARGE SCALE GENOMIC DNA]</scope>
    <source>
        <strain evidence="11 12">MCCC 1A02139</strain>
    </source>
</reference>
<keyword evidence="5 9" id="KW-0812">Transmembrane</keyword>
<dbReference type="GO" id="GO:0005886">
    <property type="term" value="C:plasma membrane"/>
    <property type="evidence" value="ECO:0007669"/>
    <property type="project" value="UniProtKB-SubCell"/>
</dbReference>
<evidence type="ECO:0000256" key="5">
    <source>
        <dbReference type="ARBA" id="ARBA00022692"/>
    </source>
</evidence>
<keyword evidence="3" id="KW-1003">Cell membrane</keyword>
<comment type="function">
    <text evidence="9">Part of the tripartite ATP-independent periplasmic (TRAP) transport system.</text>
</comment>
<dbReference type="RefSeq" id="WP_062765628.1">
    <property type="nucleotide sequence ID" value="NZ_CP121045.1"/>
</dbReference>
<feature type="transmembrane region" description="Helical" evidence="9">
    <location>
        <begin position="90"/>
        <end position="111"/>
    </location>
</feature>
<evidence type="ECO:0000256" key="7">
    <source>
        <dbReference type="ARBA" id="ARBA00023136"/>
    </source>
</evidence>
<protein>
    <recommendedName>
        <fullName evidence="9">TRAP transporter small permease protein</fullName>
    </recommendedName>
</protein>
<comment type="similarity">
    <text evidence="8 9">Belongs to the TRAP transporter small permease family.</text>
</comment>
<name>A0A162KNS7_9PROT</name>
<dbReference type="Pfam" id="PF04290">
    <property type="entry name" value="DctQ"/>
    <property type="match status" value="1"/>
</dbReference>
<evidence type="ECO:0000256" key="9">
    <source>
        <dbReference type="RuleBase" id="RU369079"/>
    </source>
</evidence>
<proteinExistence type="inferred from homology"/>